<feature type="transmembrane region" description="Helical" evidence="1">
    <location>
        <begin position="144"/>
        <end position="169"/>
    </location>
</feature>
<feature type="transmembrane region" description="Helical" evidence="1">
    <location>
        <begin position="28"/>
        <end position="47"/>
    </location>
</feature>
<organism evidence="2 3">
    <name type="scientific">Paramarasmius palmivorus</name>
    <dbReference type="NCBI Taxonomy" id="297713"/>
    <lineage>
        <taxon>Eukaryota</taxon>
        <taxon>Fungi</taxon>
        <taxon>Dikarya</taxon>
        <taxon>Basidiomycota</taxon>
        <taxon>Agaricomycotina</taxon>
        <taxon>Agaricomycetes</taxon>
        <taxon>Agaricomycetidae</taxon>
        <taxon>Agaricales</taxon>
        <taxon>Marasmiineae</taxon>
        <taxon>Marasmiaceae</taxon>
        <taxon>Paramarasmius</taxon>
    </lineage>
</organism>
<keyword evidence="3" id="KW-1185">Reference proteome</keyword>
<evidence type="ECO:0000313" key="2">
    <source>
        <dbReference type="EMBL" id="KAK7041870.1"/>
    </source>
</evidence>
<feature type="transmembrane region" description="Helical" evidence="1">
    <location>
        <begin position="223"/>
        <end position="242"/>
    </location>
</feature>
<dbReference type="Proteomes" id="UP001383192">
    <property type="component" value="Unassembled WGS sequence"/>
</dbReference>
<sequence length="276" mass="30916">MIPEDLAAEYLSVSKILTDPVTSLSATYFAYGLYVLLFALCISQMSLSRDSERQNHRFYLSITVILFVLSTVFVVAYTIDRFRQSVVFLKALKAQDVQLLIDYIVSDVEKTVVYSFELLVTVFLNDSRSDYHWALRVTGGSVSFTYSVGSAAINLLITLLTAGRVWWVNRQLQAECVLASNTFICKISRIILESGLLYPLFTIVGLVLTQVPSQPDAIPFDAYPLVTLTALSQGIAPTLIIVRARIEKRAVTKTMISQIRFNSEVQAEAREEKDVC</sequence>
<reference evidence="2 3" key="1">
    <citation type="submission" date="2024-01" db="EMBL/GenBank/DDBJ databases">
        <title>A draft genome for a cacao thread blight-causing isolate of Paramarasmius palmivorus.</title>
        <authorList>
            <person name="Baruah I.K."/>
            <person name="Bukari Y."/>
            <person name="Amoako-Attah I."/>
            <person name="Meinhardt L.W."/>
            <person name="Bailey B.A."/>
            <person name="Cohen S.P."/>
        </authorList>
    </citation>
    <scope>NUCLEOTIDE SEQUENCE [LARGE SCALE GENOMIC DNA]</scope>
    <source>
        <strain evidence="2 3">GH-12</strain>
    </source>
</reference>
<gene>
    <name evidence="2" type="ORF">VNI00_008827</name>
</gene>
<comment type="caution">
    <text evidence="2">The sequence shown here is derived from an EMBL/GenBank/DDBJ whole genome shotgun (WGS) entry which is preliminary data.</text>
</comment>
<dbReference type="AlphaFoldDB" id="A0AAW0CU72"/>
<evidence type="ECO:0000313" key="3">
    <source>
        <dbReference type="Proteomes" id="UP001383192"/>
    </source>
</evidence>
<feature type="transmembrane region" description="Helical" evidence="1">
    <location>
        <begin position="190"/>
        <end position="211"/>
    </location>
</feature>
<protein>
    <recommendedName>
        <fullName evidence="4">Gustatory receptor</fullName>
    </recommendedName>
</protein>
<evidence type="ECO:0000256" key="1">
    <source>
        <dbReference type="SAM" id="Phobius"/>
    </source>
</evidence>
<evidence type="ECO:0008006" key="4">
    <source>
        <dbReference type="Google" id="ProtNLM"/>
    </source>
</evidence>
<keyword evidence="1" id="KW-1133">Transmembrane helix</keyword>
<keyword evidence="1" id="KW-0472">Membrane</keyword>
<proteinExistence type="predicted"/>
<accession>A0AAW0CU72</accession>
<keyword evidence="1" id="KW-0812">Transmembrane</keyword>
<dbReference type="EMBL" id="JAYKXP010000031">
    <property type="protein sequence ID" value="KAK7041870.1"/>
    <property type="molecule type" value="Genomic_DNA"/>
</dbReference>
<name>A0AAW0CU72_9AGAR</name>
<feature type="transmembrane region" description="Helical" evidence="1">
    <location>
        <begin position="59"/>
        <end position="79"/>
    </location>
</feature>